<evidence type="ECO:0000256" key="1">
    <source>
        <dbReference type="SAM" id="MobiDB-lite"/>
    </source>
</evidence>
<reference evidence="2 3" key="1">
    <citation type="submission" date="2018-03" db="EMBL/GenBank/DDBJ databases">
        <title>Genomic Encyclopedia of Type Strains, Phase III (KMG-III): the genomes of soil and plant-associated and newly described type strains.</title>
        <authorList>
            <person name="Whitman W."/>
        </authorList>
    </citation>
    <scope>NUCLEOTIDE SEQUENCE [LARGE SCALE GENOMIC DNA]</scope>
    <source>
        <strain evidence="2 3">CGMCC 4.7125</strain>
    </source>
</reference>
<comment type="caution">
    <text evidence="2">The sequence shown here is derived from an EMBL/GenBank/DDBJ whole genome shotgun (WGS) entry which is preliminary data.</text>
</comment>
<evidence type="ECO:0000313" key="3">
    <source>
        <dbReference type="Proteomes" id="UP000238362"/>
    </source>
</evidence>
<dbReference type="AlphaFoldDB" id="A0A2T0LKH3"/>
<dbReference type="OrthoDB" id="5149983at2"/>
<dbReference type="RefSeq" id="WP_106182413.1">
    <property type="nucleotide sequence ID" value="NZ_PVNH01000015.1"/>
</dbReference>
<proteinExistence type="predicted"/>
<feature type="region of interest" description="Disordered" evidence="1">
    <location>
        <begin position="1"/>
        <end position="62"/>
    </location>
</feature>
<protein>
    <submittedName>
        <fullName evidence="2">Uncharacterized protein</fullName>
    </submittedName>
</protein>
<accession>A0A2T0LKH3</accession>
<name>A0A2T0LKH3_9PSEU</name>
<keyword evidence="3" id="KW-1185">Reference proteome</keyword>
<dbReference type="EMBL" id="PVNH01000015">
    <property type="protein sequence ID" value="PRX43406.1"/>
    <property type="molecule type" value="Genomic_DNA"/>
</dbReference>
<sequence>MTTSEPFEPNLHPDRDPIPAADPGRGAPDTAPGFGAEGDEPEDDPRRTPPGEDGDRDDPPAG</sequence>
<gene>
    <name evidence="2" type="ORF">B0I33_11524</name>
</gene>
<evidence type="ECO:0000313" key="2">
    <source>
        <dbReference type="EMBL" id="PRX43406.1"/>
    </source>
</evidence>
<organism evidence="2 3">
    <name type="scientific">Prauserella shujinwangii</name>
    <dbReference type="NCBI Taxonomy" id="1453103"/>
    <lineage>
        <taxon>Bacteria</taxon>
        <taxon>Bacillati</taxon>
        <taxon>Actinomycetota</taxon>
        <taxon>Actinomycetes</taxon>
        <taxon>Pseudonocardiales</taxon>
        <taxon>Pseudonocardiaceae</taxon>
        <taxon>Prauserella</taxon>
    </lineage>
</organism>
<dbReference type="Proteomes" id="UP000238362">
    <property type="component" value="Unassembled WGS sequence"/>
</dbReference>